<evidence type="ECO:0000313" key="2">
    <source>
        <dbReference type="EMBL" id="AQP47241.1"/>
    </source>
</evidence>
<feature type="transmembrane region" description="Helical" evidence="1">
    <location>
        <begin position="56"/>
        <end position="79"/>
    </location>
</feature>
<evidence type="ECO:0000313" key="3">
    <source>
        <dbReference type="Proteomes" id="UP000188145"/>
    </source>
</evidence>
<dbReference type="AlphaFoldDB" id="A0A1Q2CMB8"/>
<evidence type="ECO:0000256" key="1">
    <source>
        <dbReference type="SAM" id="Phobius"/>
    </source>
</evidence>
<accession>A0A1Q2CMB8</accession>
<proteinExistence type="predicted"/>
<feature type="transmembrane region" description="Helical" evidence="1">
    <location>
        <begin position="26"/>
        <end position="50"/>
    </location>
</feature>
<keyword evidence="3" id="KW-1185">Reference proteome</keyword>
<feature type="transmembrane region" description="Helical" evidence="1">
    <location>
        <begin position="112"/>
        <end position="133"/>
    </location>
</feature>
<keyword evidence="1" id="KW-1133">Transmembrane helix</keyword>
<dbReference type="KEGG" id="tes:BW730_06730"/>
<keyword evidence="1" id="KW-0472">Membrane</keyword>
<sequence>MSVGLIDGGGLGRLRSVNLSLLRRPLLAVAIILTALTGLAFVVSGIAALVANSRTFGLGVAAMLIGYGAVLILIAWLVLRGRPWALGLIVASSLLHALAVGSFLTSQDRTQFVLMLVIAPFVLATLVASVLAVGRGELQRATDGTAG</sequence>
<organism evidence="2 3">
    <name type="scientific">Tessaracoccus aquimaris</name>
    <dbReference type="NCBI Taxonomy" id="1332264"/>
    <lineage>
        <taxon>Bacteria</taxon>
        <taxon>Bacillati</taxon>
        <taxon>Actinomycetota</taxon>
        <taxon>Actinomycetes</taxon>
        <taxon>Propionibacteriales</taxon>
        <taxon>Propionibacteriaceae</taxon>
        <taxon>Tessaracoccus</taxon>
    </lineage>
</organism>
<gene>
    <name evidence="2" type="ORF">BW730_06730</name>
</gene>
<dbReference type="Proteomes" id="UP000188145">
    <property type="component" value="Chromosome"/>
</dbReference>
<reference evidence="3" key="1">
    <citation type="submission" date="2017-02" db="EMBL/GenBank/DDBJ databases">
        <title>Tessaracoccus aquaemaris sp. nov., isolated from the intestine of a Korean rockfish, Sebastes schlegelii, in a marine aquaculture pond.</title>
        <authorList>
            <person name="Tak E.J."/>
            <person name="Bae J.-W."/>
        </authorList>
    </citation>
    <scope>NUCLEOTIDE SEQUENCE [LARGE SCALE GENOMIC DNA]</scope>
    <source>
        <strain evidence="3">NSG39</strain>
    </source>
</reference>
<protein>
    <submittedName>
        <fullName evidence="2">Uncharacterized protein</fullName>
    </submittedName>
</protein>
<dbReference type="EMBL" id="CP019606">
    <property type="protein sequence ID" value="AQP47241.1"/>
    <property type="molecule type" value="Genomic_DNA"/>
</dbReference>
<feature type="transmembrane region" description="Helical" evidence="1">
    <location>
        <begin position="86"/>
        <end position="106"/>
    </location>
</feature>
<name>A0A1Q2CMB8_9ACTN</name>
<keyword evidence="1" id="KW-0812">Transmembrane</keyword>